<dbReference type="Proteomes" id="UP000233766">
    <property type="component" value="Unassembled WGS sequence"/>
</dbReference>
<name>A0A2N3WY95_9NOCA</name>
<sequence>MGDAVQRDARRIRPGNRKDFGVAAALLAASLADDPSTLWLHPKESTRRTRLVRSFRSSLDDARDCSDGVDLALDSSGAIVGVAAWLATFHILPRATLGRQLKSIHTYGSLAGRANAGARATYAAGVQEQHWHLLAVGVSAAARGRGHGRDLIAAGMYRAAADGVPVHLETTNPGNLSFYERLGFETTAVLDLPDGGPRRWLMRQVPQPIPNPGRDRRPRNT</sequence>
<evidence type="ECO:0000313" key="3">
    <source>
        <dbReference type="EMBL" id="PKV98836.1"/>
    </source>
</evidence>
<dbReference type="Pfam" id="PF00583">
    <property type="entry name" value="Acetyltransf_1"/>
    <property type="match status" value="1"/>
</dbReference>
<keyword evidence="3" id="KW-0808">Transferase</keyword>
<dbReference type="AlphaFoldDB" id="A0A2N3WY95"/>
<protein>
    <submittedName>
        <fullName evidence="3">Acetyltransferase (GNAT) family protein</fullName>
    </submittedName>
</protein>
<dbReference type="InterPro" id="IPR000182">
    <property type="entry name" value="GNAT_dom"/>
</dbReference>
<reference evidence="3 4" key="1">
    <citation type="submission" date="2017-12" db="EMBL/GenBank/DDBJ databases">
        <title>Sequencing the genomes of 1000 Actinobacteria strains.</title>
        <authorList>
            <person name="Klenk H.-P."/>
        </authorList>
    </citation>
    <scope>NUCLEOTIDE SEQUENCE [LARGE SCALE GENOMIC DNA]</scope>
    <source>
        <strain evidence="3 4">DSM 44489</strain>
    </source>
</reference>
<dbReference type="EMBL" id="PJMW01000001">
    <property type="protein sequence ID" value="PKV98836.1"/>
    <property type="molecule type" value="Genomic_DNA"/>
</dbReference>
<dbReference type="PROSITE" id="PS51186">
    <property type="entry name" value="GNAT"/>
    <property type="match status" value="1"/>
</dbReference>
<proteinExistence type="predicted"/>
<evidence type="ECO:0000256" key="1">
    <source>
        <dbReference type="SAM" id="MobiDB-lite"/>
    </source>
</evidence>
<evidence type="ECO:0000313" key="4">
    <source>
        <dbReference type="Proteomes" id="UP000233766"/>
    </source>
</evidence>
<comment type="caution">
    <text evidence="3">The sequence shown here is derived from an EMBL/GenBank/DDBJ whole genome shotgun (WGS) entry which is preliminary data.</text>
</comment>
<dbReference type="PANTHER" id="PTHR42791:SF1">
    <property type="entry name" value="N-ACETYLTRANSFERASE DOMAIN-CONTAINING PROTEIN"/>
    <property type="match status" value="1"/>
</dbReference>
<dbReference type="GO" id="GO:0016747">
    <property type="term" value="F:acyltransferase activity, transferring groups other than amino-acyl groups"/>
    <property type="evidence" value="ECO:0007669"/>
    <property type="project" value="InterPro"/>
</dbReference>
<dbReference type="SUPFAM" id="SSF55729">
    <property type="entry name" value="Acyl-CoA N-acyltransferases (Nat)"/>
    <property type="match status" value="1"/>
</dbReference>
<dbReference type="InterPro" id="IPR016181">
    <property type="entry name" value="Acyl_CoA_acyltransferase"/>
</dbReference>
<accession>A0A2N3WY95</accession>
<organism evidence="3 4">
    <name type="scientific">Nocardia fluminea</name>
    <dbReference type="NCBI Taxonomy" id="134984"/>
    <lineage>
        <taxon>Bacteria</taxon>
        <taxon>Bacillati</taxon>
        <taxon>Actinomycetota</taxon>
        <taxon>Actinomycetes</taxon>
        <taxon>Mycobacteriales</taxon>
        <taxon>Nocardiaceae</taxon>
        <taxon>Nocardia</taxon>
    </lineage>
</organism>
<dbReference type="RefSeq" id="WP_170111991.1">
    <property type="nucleotide sequence ID" value="NZ_PJMW01000001.1"/>
</dbReference>
<evidence type="ECO:0000259" key="2">
    <source>
        <dbReference type="PROSITE" id="PS51186"/>
    </source>
</evidence>
<keyword evidence="4" id="KW-1185">Reference proteome</keyword>
<dbReference type="InterPro" id="IPR052523">
    <property type="entry name" value="Trichothecene_AcTrans"/>
</dbReference>
<feature type="region of interest" description="Disordered" evidence="1">
    <location>
        <begin position="199"/>
        <end position="221"/>
    </location>
</feature>
<dbReference type="PANTHER" id="PTHR42791">
    <property type="entry name" value="GNAT FAMILY ACETYLTRANSFERASE"/>
    <property type="match status" value="1"/>
</dbReference>
<feature type="domain" description="N-acetyltransferase" evidence="2">
    <location>
        <begin position="10"/>
        <end position="207"/>
    </location>
</feature>
<dbReference type="Gene3D" id="3.40.630.30">
    <property type="match status" value="1"/>
</dbReference>
<gene>
    <name evidence="3" type="ORF">ATK86_0864</name>
</gene>